<accession>A0ABY1CCZ9</accession>
<dbReference type="Gene3D" id="3.40.1690.10">
    <property type="entry name" value="secretion proteins EscU"/>
    <property type="match status" value="1"/>
</dbReference>
<sequence>MSEFKNTLNKKAVAIKYDDAKNSAPVIVASGMGYMAEKIIETANESGVPVYEDNSLATILTQLELGSQVPEELYQAIVDIYLYFLNCVPGSAEKPAPEPIKEIEEEDLMKEDLIKEDLVKEDLMKEEIIKEETVE</sequence>
<evidence type="ECO:0000313" key="2">
    <source>
        <dbReference type="Proteomes" id="UP000198970"/>
    </source>
</evidence>
<protein>
    <submittedName>
        <fullName evidence="1">Flagellar biosynthesis protein</fullName>
    </submittedName>
</protein>
<keyword evidence="1" id="KW-0969">Cilium</keyword>
<dbReference type="PANTHER" id="PTHR30531:SF12">
    <property type="entry name" value="FLAGELLAR BIOSYNTHETIC PROTEIN FLHB"/>
    <property type="match status" value="1"/>
</dbReference>
<keyword evidence="1" id="KW-0282">Flagellum</keyword>
<evidence type="ECO:0000313" key="1">
    <source>
        <dbReference type="EMBL" id="SET93315.1"/>
    </source>
</evidence>
<dbReference type="Proteomes" id="UP000198970">
    <property type="component" value="Chromosome I"/>
</dbReference>
<proteinExistence type="predicted"/>
<keyword evidence="1" id="KW-0966">Cell projection</keyword>
<dbReference type="RefSeq" id="WP_100042841.1">
    <property type="nucleotide sequence ID" value="NZ_LT630003.1"/>
</dbReference>
<reference evidence="1 2" key="1">
    <citation type="submission" date="2016-10" db="EMBL/GenBank/DDBJ databases">
        <authorList>
            <person name="Varghese N."/>
            <person name="Submissions S."/>
        </authorList>
    </citation>
    <scope>NUCLEOTIDE SEQUENCE [LARGE SCALE GENOMIC DNA]</scope>
    <source>
        <strain evidence="1 2">ATCC 19403</strain>
    </source>
</reference>
<dbReference type="InterPro" id="IPR029025">
    <property type="entry name" value="T3SS_substrate_exporter_C"/>
</dbReference>
<dbReference type="Pfam" id="PF01312">
    <property type="entry name" value="Bac_export_2"/>
    <property type="match status" value="1"/>
</dbReference>
<keyword evidence="2" id="KW-1185">Reference proteome</keyword>
<gene>
    <name evidence="1" type="ORF">SAMN02745906_3149</name>
</gene>
<dbReference type="SUPFAM" id="SSF160544">
    <property type="entry name" value="EscU C-terminal domain-like"/>
    <property type="match status" value="1"/>
</dbReference>
<dbReference type="InterPro" id="IPR006135">
    <property type="entry name" value="T3SS_substrate_exporter"/>
</dbReference>
<dbReference type="PANTHER" id="PTHR30531">
    <property type="entry name" value="FLAGELLAR BIOSYNTHETIC PROTEIN FLHB"/>
    <property type="match status" value="1"/>
</dbReference>
<dbReference type="EMBL" id="LT630003">
    <property type="protein sequence ID" value="SET93315.1"/>
    <property type="molecule type" value="Genomic_DNA"/>
</dbReference>
<name>A0ABY1CCZ9_9FIRM</name>
<organism evidence="1 2">
    <name type="scientific">Lacrimispora sphenoides JCM 1415</name>
    <dbReference type="NCBI Taxonomy" id="1297793"/>
    <lineage>
        <taxon>Bacteria</taxon>
        <taxon>Bacillati</taxon>
        <taxon>Bacillota</taxon>
        <taxon>Clostridia</taxon>
        <taxon>Lachnospirales</taxon>
        <taxon>Lachnospiraceae</taxon>
        <taxon>Lacrimispora</taxon>
    </lineage>
</organism>